<evidence type="ECO:0000313" key="4">
    <source>
        <dbReference type="Proteomes" id="UP000002009"/>
    </source>
</evidence>
<evidence type="ECO:0000256" key="2">
    <source>
        <dbReference type="SAM" id="Phobius"/>
    </source>
</evidence>
<feature type="region of interest" description="Disordered" evidence="1">
    <location>
        <begin position="482"/>
        <end position="512"/>
    </location>
</feature>
<protein>
    <recommendedName>
        <fullName evidence="5">Sulfotransferase</fullName>
    </recommendedName>
</protein>
<dbReference type="KEGG" id="mis:MICPUN_99553"/>
<feature type="compositionally biased region" description="Low complexity" evidence="1">
    <location>
        <begin position="67"/>
        <end position="80"/>
    </location>
</feature>
<gene>
    <name evidence="3" type="ORF">MICPUN_99553</name>
</gene>
<dbReference type="EMBL" id="CP001324">
    <property type="protein sequence ID" value="ACO61841.1"/>
    <property type="molecule type" value="Genomic_DNA"/>
</dbReference>
<dbReference type="InParanoid" id="C1E215"/>
<dbReference type="OrthoDB" id="433893at2759"/>
<sequence length="907" mass="98300">MATTGDAREAEPLLGGGDTGAPASWWPRGRVGALVAGAMLVLLGLCAGSAVGPMPTGLSRLGDDDAAPAPTYPAAEEPPLLDPLVSFNTPRCRQTRASLARVTNHDGDVVVIPELRAVYVDIVKAASESIRSALEDNFHASWSADLGQYKHPVTGRPQRSSTSYLTDDVLANYTFFTFVRDPNTRFRSSYEQAICRERCTLCTARGAGTMYTPTIAEITAFLQGRLMHFYGDIALRGERSDEITLQEAWVDEHFESQILRLSGATKDGTPVPLNFVGRVESFEHDWARLMDHLGVKEGDPRRVTPGHQEHACDIPERGKVVQRQRASPVTTLEKVAVAALYHDDFECLGIMASWKDGLEGLRERNVTELACVMMSSQKPPYSAEVLEEARKSARKVEGGFASRSKHAKEYAAKVAAKKGDLVKKIVKVMPEGVQKEHYQEAIATAAMIDKAAAEAEAQAKTEVKPEVKVEVKPEVKVEVKPEVETEAKPMDVDPPSQQPSSQGTILRQPSDTAAAMAQVEKEPLIKTILRRVLERHEIKYHLSTLELDAKRKYSAKAASAVSHAMKKYNEHVEARNAKLPPAQRKPGLGEAALVEHITSQAHKMLLAKLKEAAEPKKEEPPAAPKPGDASFVPAARPPGMEGKSFDDLVQYWKRLGELRVAYLPRVRQTLPMLQKYSRGVGQVAANAENFAKMTEHTLIPLLSQTADEPMMTAKFTMDELAALEGHVKKLVALAGGRGVNEVPAPAPAAPKPAPADEATAGDTKRKRDGEEEEDGEGGDRKRAKTEDAPEPEPEPEPMPAPRAPSAFTGLTSCAPDHAHAQPAPPMPSALEGTSEKRPPGKSVGCPVAAEEGELVAAAVYSSDDVSYWAPDGELLRRALEGEVIAGTTKSAAMFKAFEELKEVFSSA</sequence>
<evidence type="ECO:0008006" key="5">
    <source>
        <dbReference type="Google" id="ProtNLM"/>
    </source>
</evidence>
<feature type="compositionally biased region" description="Basic and acidic residues" evidence="1">
    <location>
        <begin position="1"/>
        <end position="11"/>
    </location>
</feature>
<feature type="region of interest" description="Disordered" evidence="1">
    <location>
        <begin position="612"/>
        <end position="637"/>
    </location>
</feature>
<reference evidence="3 4" key="1">
    <citation type="journal article" date="2009" name="Science">
        <title>Green evolution and dynamic adaptations revealed by genomes of the marine picoeukaryotes Micromonas.</title>
        <authorList>
            <person name="Worden A.Z."/>
            <person name="Lee J.H."/>
            <person name="Mock T."/>
            <person name="Rouze P."/>
            <person name="Simmons M.P."/>
            <person name="Aerts A.L."/>
            <person name="Allen A.E."/>
            <person name="Cuvelier M.L."/>
            <person name="Derelle E."/>
            <person name="Everett M.V."/>
            <person name="Foulon E."/>
            <person name="Grimwood J."/>
            <person name="Gundlach H."/>
            <person name="Henrissat B."/>
            <person name="Napoli C."/>
            <person name="McDonald S.M."/>
            <person name="Parker M.S."/>
            <person name="Rombauts S."/>
            <person name="Salamov A."/>
            <person name="Von Dassow P."/>
            <person name="Badger J.H."/>
            <person name="Coutinho P.M."/>
            <person name="Demir E."/>
            <person name="Dubchak I."/>
            <person name="Gentemann C."/>
            <person name="Eikrem W."/>
            <person name="Gready J.E."/>
            <person name="John U."/>
            <person name="Lanier W."/>
            <person name="Lindquist E.A."/>
            <person name="Lucas S."/>
            <person name="Mayer K.F."/>
            <person name="Moreau H."/>
            <person name="Not F."/>
            <person name="Otillar R."/>
            <person name="Panaud O."/>
            <person name="Pangilinan J."/>
            <person name="Paulsen I."/>
            <person name="Piegu B."/>
            <person name="Poliakov A."/>
            <person name="Robbens S."/>
            <person name="Schmutz J."/>
            <person name="Toulza E."/>
            <person name="Wyss T."/>
            <person name="Zelensky A."/>
            <person name="Zhou K."/>
            <person name="Armbrust E.V."/>
            <person name="Bhattacharya D."/>
            <person name="Goodenough U.W."/>
            <person name="Van de Peer Y."/>
            <person name="Grigoriev I.V."/>
        </authorList>
    </citation>
    <scope>NUCLEOTIDE SEQUENCE [LARGE SCALE GENOMIC DNA]</scope>
    <source>
        <strain evidence="4">RCC299 / NOUM17</strain>
    </source>
</reference>
<dbReference type="GO" id="GO:0016020">
    <property type="term" value="C:membrane"/>
    <property type="evidence" value="ECO:0007669"/>
    <property type="project" value="InterPro"/>
</dbReference>
<dbReference type="GO" id="GO:0008146">
    <property type="term" value="F:sulfotransferase activity"/>
    <property type="evidence" value="ECO:0007669"/>
    <property type="project" value="InterPro"/>
</dbReference>
<accession>C1E215</accession>
<keyword evidence="2" id="KW-1133">Transmembrane helix</keyword>
<feature type="region of interest" description="Disordered" evidence="1">
    <location>
        <begin position="742"/>
        <end position="845"/>
    </location>
</feature>
<feature type="transmembrane region" description="Helical" evidence="2">
    <location>
        <begin position="31"/>
        <end position="51"/>
    </location>
</feature>
<keyword evidence="4" id="KW-1185">Reference proteome</keyword>
<feature type="compositionally biased region" description="Polar residues" evidence="1">
    <location>
        <begin position="498"/>
        <end position="511"/>
    </location>
</feature>
<evidence type="ECO:0000256" key="1">
    <source>
        <dbReference type="SAM" id="MobiDB-lite"/>
    </source>
</evidence>
<name>C1E215_MICCC</name>
<evidence type="ECO:0000313" key="3">
    <source>
        <dbReference type="EMBL" id="ACO61841.1"/>
    </source>
</evidence>
<feature type="compositionally biased region" description="Basic and acidic residues" evidence="1">
    <location>
        <begin position="482"/>
        <end position="491"/>
    </location>
</feature>
<proteinExistence type="predicted"/>
<feature type="region of interest" description="Disordered" evidence="1">
    <location>
        <begin position="1"/>
        <end position="21"/>
    </location>
</feature>
<dbReference type="InterPro" id="IPR005331">
    <property type="entry name" value="Sulfotransferase"/>
</dbReference>
<organism evidence="3 4">
    <name type="scientific">Micromonas commoda (strain RCC299 / NOUM17 / CCMP2709)</name>
    <name type="common">Picoplanktonic green alga</name>
    <dbReference type="NCBI Taxonomy" id="296587"/>
    <lineage>
        <taxon>Eukaryota</taxon>
        <taxon>Viridiplantae</taxon>
        <taxon>Chlorophyta</taxon>
        <taxon>Mamiellophyceae</taxon>
        <taxon>Mamiellales</taxon>
        <taxon>Mamiellaceae</taxon>
        <taxon>Micromonas</taxon>
    </lineage>
</organism>
<feature type="compositionally biased region" description="Basic and acidic residues" evidence="1">
    <location>
        <begin position="777"/>
        <end position="787"/>
    </location>
</feature>
<keyword evidence="2" id="KW-0472">Membrane</keyword>
<feature type="compositionally biased region" description="Pro residues" evidence="1">
    <location>
        <begin position="744"/>
        <end position="753"/>
    </location>
</feature>
<keyword evidence="2" id="KW-0812">Transmembrane</keyword>
<dbReference type="RefSeq" id="XP_002500583.1">
    <property type="nucleotide sequence ID" value="XM_002500537.1"/>
</dbReference>
<feature type="region of interest" description="Disordered" evidence="1">
    <location>
        <begin position="61"/>
        <end position="80"/>
    </location>
</feature>
<dbReference type="Pfam" id="PF03567">
    <property type="entry name" value="Sulfotransfer_2"/>
    <property type="match status" value="1"/>
</dbReference>
<dbReference type="AlphaFoldDB" id="C1E215"/>
<dbReference type="GeneID" id="8241774"/>
<dbReference type="Proteomes" id="UP000002009">
    <property type="component" value="Chromosome 3"/>
</dbReference>